<evidence type="ECO:0000313" key="8">
    <source>
        <dbReference type="Proteomes" id="UP000472272"/>
    </source>
</evidence>
<dbReference type="GO" id="GO:0032761">
    <property type="term" value="P:positive regulation of lymphotoxin A production"/>
    <property type="evidence" value="ECO:0007669"/>
    <property type="project" value="Ensembl"/>
</dbReference>
<evidence type="ECO:0000256" key="2">
    <source>
        <dbReference type="ARBA" id="ARBA00007236"/>
    </source>
</evidence>
<dbReference type="Ensembl" id="ENSPMRT00000003489.1">
    <property type="protein sequence ID" value="ENSPMRP00000003254.1"/>
    <property type="gene ID" value="ENSPMRG00000002301.1"/>
</dbReference>
<evidence type="ECO:0000256" key="1">
    <source>
        <dbReference type="ARBA" id="ARBA00004613"/>
    </source>
</evidence>
<dbReference type="GO" id="GO:0032663">
    <property type="term" value="P:regulation of interleukin-2 production"/>
    <property type="evidence" value="ECO:0007669"/>
    <property type="project" value="Ensembl"/>
</dbReference>
<accession>A0A670HU40</accession>
<dbReference type="GO" id="GO:0051216">
    <property type="term" value="P:cartilage development"/>
    <property type="evidence" value="ECO:0007669"/>
    <property type="project" value="Ensembl"/>
</dbReference>
<keyword evidence="5" id="KW-0732">Signal</keyword>
<dbReference type="GO" id="GO:0002225">
    <property type="term" value="P:positive regulation of antimicrobial peptide production"/>
    <property type="evidence" value="ECO:0007669"/>
    <property type="project" value="Ensembl"/>
</dbReference>
<proteinExistence type="inferred from homology"/>
<organism evidence="7 8">
    <name type="scientific">Podarcis muralis</name>
    <name type="common">Wall lizard</name>
    <name type="synonym">Lacerta muralis</name>
    <dbReference type="NCBI Taxonomy" id="64176"/>
    <lineage>
        <taxon>Eukaryota</taxon>
        <taxon>Metazoa</taxon>
        <taxon>Chordata</taxon>
        <taxon>Craniata</taxon>
        <taxon>Vertebrata</taxon>
        <taxon>Euteleostomi</taxon>
        <taxon>Lepidosauria</taxon>
        <taxon>Squamata</taxon>
        <taxon>Bifurcata</taxon>
        <taxon>Unidentata</taxon>
        <taxon>Episquamata</taxon>
        <taxon>Laterata</taxon>
        <taxon>Lacertibaenia</taxon>
        <taxon>Lacertidae</taxon>
        <taxon>Podarcis</taxon>
    </lineage>
</organism>
<evidence type="ECO:0000256" key="5">
    <source>
        <dbReference type="ARBA" id="ARBA00022729"/>
    </source>
</evidence>
<dbReference type="GO" id="GO:0046982">
    <property type="term" value="F:protein heterodimerization activity"/>
    <property type="evidence" value="ECO:0007669"/>
    <property type="project" value="Ensembl"/>
</dbReference>
<dbReference type="GeneTree" id="ENSGT00940000156618"/>
<name>A0A670HU40_PODMU</name>
<dbReference type="PRINTS" id="PR01932">
    <property type="entry name" value="INTRLEUKIN17"/>
</dbReference>
<keyword evidence="3" id="KW-0202">Cytokine</keyword>
<dbReference type="InterPro" id="IPR020440">
    <property type="entry name" value="IL-17_chr"/>
</dbReference>
<dbReference type="OMA" id="CTCVMAN"/>
<dbReference type="GO" id="GO:0005125">
    <property type="term" value="F:cytokine activity"/>
    <property type="evidence" value="ECO:0007669"/>
    <property type="project" value="UniProtKB-KW"/>
</dbReference>
<dbReference type="GO" id="GO:0032755">
    <property type="term" value="P:positive regulation of interleukin-6 production"/>
    <property type="evidence" value="ECO:0007669"/>
    <property type="project" value="Ensembl"/>
</dbReference>
<dbReference type="GO" id="GO:0050829">
    <property type="term" value="P:defense response to Gram-negative bacterium"/>
    <property type="evidence" value="ECO:0007669"/>
    <property type="project" value="Ensembl"/>
</dbReference>
<dbReference type="GO" id="GO:0045944">
    <property type="term" value="P:positive regulation of transcription by RNA polymerase II"/>
    <property type="evidence" value="ECO:0007669"/>
    <property type="project" value="Ensembl"/>
</dbReference>
<dbReference type="GO" id="GO:0017015">
    <property type="term" value="P:regulation of transforming growth factor beta receptor signaling pathway"/>
    <property type="evidence" value="ECO:0007669"/>
    <property type="project" value="Ensembl"/>
</dbReference>
<sequence>PLSTSILAESSGKAVKPGKNNEEPSENCPPQSGTQEDFPPKSLTFQVHIGRPQPASEVPQDIRNRSVSPWDYSIHEDPNRFPHVISKATCRHAFCLDRKGKPNIALNSVPIQQEIMVLRRKQVGCQQTFWLEKEVINVGCTCVMANTRTYANRSA</sequence>
<reference evidence="7" key="3">
    <citation type="submission" date="2025-09" db="UniProtKB">
        <authorList>
            <consortium name="Ensembl"/>
        </authorList>
    </citation>
    <scope>IDENTIFICATION</scope>
</reference>
<dbReference type="InterPro" id="IPR010345">
    <property type="entry name" value="IL-17_fam"/>
</dbReference>
<dbReference type="GO" id="GO:0005126">
    <property type="term" value="F:cytokine receptor binding"/>
    <property type="evidence" value="ECO:0007669"/>
    <property type="project" value="Ensembl"/>
</dbReference>
<dbReference type="GO" id="GO:0019955">
    <property type="term" value="F:cytokine binding"/>
    <property type="evidence" value="ECO:0007669"/>
    <property type="project" value="Ensembl"/>
</dbReference>
<dbReference type="AlphaFoldDB" id="A0A670HU40"/>
<dbReference type="GO" id="GO:1900017">
    <property type="term" value="P:positive regulation of cytokine production involved in inflammatory response"/>
    <property type="evidence" value="ECO:0007669"/>
    <property type="project" value="Ensembl"/>
</dbReference>
<feature type="region of interest" description="Disordered" evidence="6">
    <location>
        <begin position="1"/>
        <end position="40"/>
    </location>
</feature>
<dbReference type="Gene3D" id="2.10.90.10">
    <property type="entry name" value="Cystine-knot cytokines"/>
    <property type="match status" value="1"/>
</dbReference>
<dbReference type="SUPFAM" id="SSF57501">
    <property type="entry name" value="Cystine-knot cytokines"/>
    <property type="match status" value="1"/>
</dbReference>
<dbReference type="GO" id="GO:0006954">
    <property type="term" value="P:inflammatory response"/>
    <property type="evidence" value="ECO:0007669"/>
    <property type="project" value="InterPro"/>
</dbReference>
<dbReference type="GO" id="GO:0005615">
    <property type="term" value="C:extracellular space"/>
    <property type="evidence" value="ECO:0007669"/>
    <property type="project" value="UniProtKB-KW"/>
</dbReference>
<evidence type="ECO:0000313" key="7">
    <source>
        <dbReference type="Ensembl" id="ENSPMRP00000003254.1"/>
    </source>
</evidence>
<dbReference type="GO" id="GO:0050830">
    <property type="term" value="P:defense response to Gram-positive bacterium"/>
    <property type="evidence" value="ECO:0007669"/>
    <property type="project" value="Ensembl"/>
</dbReference>
<gene>
    <name evidence="7" type="primary">IL17F</name>
</gene>
<dbReference type="Pfam" id="PF06083">
    <property type="entry name" value="IL17"/>
    <property type="match status" value="1"/>
</dbReference>
<keyword evidence="4" id="KW-0964">Secreted</keyword>
<reference evidence="7" key="2">
    <citation type="submission" date="2025-08" db="UniProtKB">
        <authorList>
            <consortium name="Ensembl"/>
        </authorList>
    </citation>
    <scope>IDENTIFICATION</scope>
</reference>
<comment type="subcellular location">
    <subcellularLocation>
        <location evidence="1">Secreted</location>
    </subcellularLocation>
</comment>
<evidence type="ECO:0000256" key="3">
    <source>
        <dbReference type="ARBA" id="ARBA00022514"/>
    </source>
</evidence>
<protein>
    <submittedName>
        <fullName evidence="7">Interleukin 17F</fullName>
    </submittedName>
</protein>
<reference evidence="7 8" key="1">
    <citation type="journal article" date="2019" name="Proc. Natl. Acad. Sci. U.S.A.">
        <title>Regulatory changes in pterin and carotenoid genes underlie balanced color polymorphisms in the wall lizard.</title>
        <authorList>
            <person name="Andrade P."/>
            <person name="Pinho C."/>
            <person name="Perez I de Lanuza G."/>
            <person name="Afonso S."/>
            <person name="Brejcha J."/>
            <person name="Rubin C.J."/>
            <person name="Wallerman O."/>
            <person name="Pereira P."/>
            <person name="Sabatino S.J."/>
            <person name="Bellati A."/>
            <person name="Pellitteri-Rosa D."/>
            <person name="Bosakova Z."/>
            <person name="Bunikis I."/>
            <person name="Carretero M.A."/>
            <person name="Feiner N."/>
            <person name="Marsik P."/>
            <person name="Pauperio F."/>
            <person name="Salvi D."/>
            <person name="Soler L."/>
            <person name="While G.M."/>
            <person name="Uller T."/>
            <person name="Font E."/>
            <person name="Andersson L."/>
            <person name="Carneiro M."/>
        </authorList>
    </citation>
    <scope>NUCLEOTIDE SEQUENCE</scope>
</reference>
<dbReference type="InterPro" id="IPR029034">
    <property type="entry name" value="Cystine-knot_cytokine"/>
</dbReference>
<dbReference type="GO" id="GO:0097400">
    <property type="term" value="P:interleukin-17-mediated signaling pathway"/>
    <property type="evidence" value="ECO:0007669"/>
    <property type="project" value="Ensembl"/>
</dbReference>
<dbReference type="GO" id="GO:2000340">
    <property type="term" value="P:positive regulation of chemokine (C-X-C motif) ligand 1 production"/>
    <property type="evidence" value="ECO:0007669"/>
    <property type="project" value="Ensembl"/>
</dbReference>
<dbReference type="GO" id="GO:0016525">
    <property type="term" value="P:negative regulation of angiogenesis"/>
    <property type="evidence" value="ECO:0007669"/>
    <property type="project" value="Ensembl"/>
</dbReference>
<keyword evidence="8" id="KW-1185">Reference proteome</keyword>
<comment type="similarity">
    <text evidence="2">Belongs to the IL-17 family.</text>
</comment>
<dbReference type="GO" id="GO:0042803">
    <property type="term" value="F:protein homodimerization activity"/>
    <property type="evidence" value="ECO:0007669"/>
    <property type="project" value="Ensembl"/>
</dbReference>
<evidence type="ECO:0000256" key="4">
    <source>
        <dbReference type="ARBA" id="ARBA00022525"/>
    </source>
</evidence>
<evidence type="ECO:0000256" key="6">
    <source>
        <dbReference type="SAM" id="MobiDB-lite"/>
    </source>
</evidence>
<dbReference type="Proteomes" id="UP000472272">
    <property type="component" value="Chromosome 3"/>
</dbReference>
<dbReference type="GO" id="GO:0032645">
    <property type="term" value="P:regulation of granulocyte macrophage colony-stimulating factor production"/>
    <property type="evidence" value="ECO:0007669"/>
    <property type="project" value="Ensembl"/>
</dbReference>
<dbReference type="GO" id="GO:0032677">
    <property type="term" value="P:regulation of interleukin-8 production"/>
    <property type="evidence" value="ECO:0007669"/>
    <property type="project" value="Ensembl"/>
</dbReference>